<dbReference type="EMBL" id="WDBY01000039">
    <property type="protein sequence ID" value="KAB6474305.1"/>
    <property type="molecule type" value="Genomic_DNA"/>
</dbReference>
<name>A0A3E4KAE8_PHOVU</name>
<dbReference type="EMBL" id="QROB01000055">
    <property type="protein sequence ID" value="RHK82216.1"/>
    <property type="molecule type" value="Genomic_DNA"/>
</dbReference>
<evidence type="ECO:0000313" key="14">
    <source>
        <dbReference type="Proteomes" id="UP000469427"/>
    </source>
</evidence>
<dbReference type="InterPro" id="IPR011010">
    <property type="entry name" value="DNA_brk_join_enz"/>
</dbReference>
<dbReference type="InterPro" id="IPR050090">
    <property type="entry name" value="Tyrosine_recombinase_XerCD"/>
</dbReference>
<evidence type="ECO:0000313" key="9">
    <source>
        <dbReference type="EMBL" id="NVB75546.1"/>
    </source>
</evidence>
<reference evidence="13 14" key="2">
    <citation type="journal article" date="2019" name="Nat. Med.">
        <title>A library of human gut bacterial isolates paired with longitudinal multiomics data enables mechanistic microbiome research.</title>
        <authorList>
            <person name="Poyet M."/>
            <person name="Groussin M."/>
            <person name="Gibbons S.M."/>
            <person name="Avila-Pacheco J."/>
            <person name="Jiang X."/>
            <person name="Kearney S.M."/>
            <person name="Perrotta A.R."/>
            <person name="Berdy B."/>
            <person name="Zhao S."/>
            <person name="Lieberman T.D."/>
            <person name="Swanson P.K."/>
            <person name="Smith M."/>
            <person name="Roesemann S."/>
            <person name="Alexander J.E."/>
            <person name="Rich S.A."/>
            <person name="Livny J."/>
            <person name="Vlamakis H."/>
            <person name="Clish C."/>
            <person name="Bullock K."/>
            <person name="Deik A."/>
            <person name="Scott J."/>
            <person name="Pierce K.A."/>
            <person name="Xavier R.J."/>
            <person name="Alm E.J."/>
        </authorList>
    </citation>
    <scope>NUCLEOTIDE SEQUENCE [LARGE SCALE GENOMIC DNA]</scope>
    <source>
        <strain evidence="8 14">BIOML-A122</strain>
        <strain evidence="7 13">BIOML-A140</strain>
        <strain evidence="6 15">BIOML-A141</strain>
    </source>
</reference>
<evidence type="ECO:0000313" key="5">
    <source>
        <dbReference type="EMBL" id="KAB5434874.1"/>
    </source>
</evidence>
<evidence type="ECO:0000256" key="3">
    <source>
        <dbReference type="ARBA" id="ARBA00023172"/>
    </source>
</evidence>
<dbReference type="Proteomes" id="UP000286392">
    <property type="component" value="Unassembled WGS sequence"/>
</dbReference>
<evidence type="ECO:0000313" key="11">
    <source>
        <dbReference type="Proteomes" id="UP000286392"/>
    </source>
</evidence>
<evidence type="ECO:0000313" key="12">
    <source>
        <dbReference type="Proteomes" id="UP000462885"/>
    </source>
</evidence>
<dbReference type="GO" id="GO:0006310">
    <property type="term" value="P:DNA recombination"/>
    <property type="evidence" value="ECO:0007669"/>
    <property type="project" value="UniProtKB-KW"/>
</dbReference>
<protein>
    <submittedName>
        <fullName evidence="9 10">Integrase</fullName>
    </submittedName>
    <submittedName>
        <fullName evidence="5">Tyrosine-type recombinase/integrase</fullName>
    </submittedName>
</protein>
<dbReference type="SUPFAM" id="SSF56349">
    <property type="entry name" value="DNA breaking-rejoining enzymes"/>
    <property type="match status" value="1"/>
</dbReference>
<gene>
    <name evidence="10" type="ORF">DW043_21205</name>
    <name evidence="5" type="ORF">F9Z94_16990</name>
    <name evidence="8" type="ORF">GAY98_22230</name>
    <name evidence="7" type="ORF">GAZ06_16955</name>
    <name evidence="6" type="ORF">GAZ09_22960</name>
    <name evidence="9" type="ORF">HUV05_18850</name>
</gene>
<evidence type="ECO:0000256" key="2">
    <source>
        <dbReference type="ARBA" id="ARBA00023125"/>
    </source>
</evidence>
<keyword evidence="2" id="KW-0238">DNA-binding</keyword>
<evidence type="ECO:0000313" key="8">
    <source>
        <dbReference type="EMBL" id="KAB6522210.1"/>
    </source>
</evidence>
<dbReference type="AlphaFoldDB" id="A0A3E4KAE8"/>
<dbReference type="EMBL" id="WCIF01000022">
    <property type="protein sequence ID" value="KAB5434874.1"/>
    <property type="molecule type" value="Genomic_DNA"/>
</dbReference>
<reference evidence="9 16" key="5">
    <citation type="submission" date="2020-07" db="EMBL/GenBank/DDBJ databases">
        <title>Bacterial metabolism rescues the inhibition of intestinal drug absorption by food and drug additives.</title>
        <authorList>
            <person name="Zou L."/>
            <person name="Spanogiannopoulos P."/>
            <person name="Chien H.-C."/>
            <person name="Pieper L.M."/>
            <person name="Cai W."/>
            <person name="Khuri N."/>
            <person name="Pottel J."/>
            <person name="Vora B."/>
            <person name="Ni Z."/>
            <person name="Tsakalozou E."/>
            <person name="Zhang W."/>
            <person name="Shoichet B.K."/>
            <person name="Giacomini K.M."/>
            <person name="Turnbaugh P.J."/>
        </authorList>
    </citation>
    <scope>NUCLEOTIDE SEQUENCE [LARGE SCALE GENOMIC DNA]</scope>
    <source>
        <strain evidence="9 16">B33</strain>
    </source>
</reference>
<evidence type="ECO:0000313" key="15">
    <source>
        <dbReference type="Proteomes" id="UP000483142"/>
    </source>
</evidence>
<reference evidence="10 11" key="1">
    <citation type="submission" date="2018-08" db="EMBL/GenBank/DDBJ databases">
        <title>A genome reference for cultivated species of the human gut microbiota.</title>
        <authorList>
            <person name="Zou Y."/>
            <person name="Xue W."/>
            <person name="Luo G."/>
        </authorList>
    </citation>
    <scope>NUCLEOTIDE SEQUENCE [LARGE SCALE GENOMIC DNA]</scope>
    <source>
        <strain evidence="10 11">AF39-8AT</strain>
    </source>
</reference>
<dbReference type="Gene3D" id="1.10.443.10">
    <property type="entry name" value="Intergrase catalytic core"/>
    <property type="match status" value="1"/>
</dbReference>
<comment type="similarity">
    <text evidence="1">Belongs to the 'phage' integrase family.</text>
</comment>
<dbReference type="EMBL" id="WDBI01000058">
    <property type="protein sequence ID" value="KAB6522210.1"/>
    <property type="molecule type" value="Genomic_DNA"/>
</dbReference>
<feature type="domain" description="Tyr recombinase" evidence="4">
    <location>
        <begin position="20"/>
        <end position="193"/>
    </location>
</feature>
<dbReference type="PANTHER" id="PTHR30349:SF41">
    <property type="entry name" value="INTEGRASE_RECOMBINASE PROTEIN MJ0367-RELATED"/>
    <property type="match status" value="1"/>
</dbReference>
<proteinExistence type="inferred from homology"/>
<reference evidence="5 12" key="3">
    <citation type="submission" date="2019-10" db="EMBL/GenBank/DDBJ databases">
        <title>Genome Sequence and Assembly of iSURF_14.</title>
        <authorList>
            <person name="Wucher B.R."/>
            <person name="Ruoff K.L."/>
            <person name="Price C.E."/>
            <person name="Valls R.R."/>
            <person name="O'Toole G.A."/>
        </authorList>
    </citation>
    <scope>NUCLEOTIDE SEQUENCE [LARGE SCALE GENOMIC DNA]</scope>
    <source>
        <strain evidence="5 12">ANK132K_3B</strain>
    </source>
</reference>
<keyword evidence="3" id="KW-0233">DNA recombination</keyword>
<organism evidence="9 16">
    <name type="scientific">Phocaeicola vulgatus</name>
    <name type="common">Bacteroides vulgatus</name>
    <dbReference type="NCBI Taxonomy" id="821"/>
    <lineage>
        <taxon>Bacteria</taxon>
        <taxon>Pseudomonadati</taxon>
        <taxon>Bacteroidota</taxon>
        <taxon>Bacteroidia</taxon>
        <taxon>Bacteroidales</taxon>
        <taxon>Bacteroidaceae</taxon>
        <taxon>Phocaeicola</taxon>
    </lineage>
</organism>
<evidence type="ECO:0000313" key="10">
    <source>
        <dbReference type="EMBL" id="RHK82216.1"/>
    </source>
</evidence>
<evidence type="ECO:0000256" key="1">
    <source>
        <dbReference type="ARBA" id="ARBA00008857"/>
    </source>
</evidence>
<dbReference type="Pfam" id="PF00589">
    <property type="entry name" value="Phage_integrase"/>
    <property type="match status" value="1"/>
</dbReference>
<comment type="caution">
    <text evidence="9">The sequence shown here is derived from an EMBL/GenBank/DDBJ whole genome shotgun (WGS) entry which is preliminary data.</text>
</comment>
<dbReference type="EMBL" id="JABWDJ010000114">
    <property type="protein sequence ID" value="NVB75546.1"/>
    <property type="molecule type" value="Genomic_DNA"/>
</dbReference>
<accession>A0A3E4KAE8</accession>
<dbReference type="GO" id="GO:0015074">
    <property type="term" value="P:DNA integration"/>
    <property type="evidence" value="ECO:0007669"/>
    <property type="project" value="InterPro"/>
</dbReference>
<evidence type="ECO:0000313" key="6">
    <source>
        <dbReference type="EMBL" id="KAB6445153.1"/>
    </source>
</evidence>
<dbReference type="PANTHER" id="PTHR30349">
    <property type="entry name" value="PHAGE INTEGRASE-RELATED"/>
    <property type="match status" value="1"/>
</dbReference>
<evidence type="ECO:0000313" key="13">
    <source>
        <dbReference type="Proteomes" id="UP000468344"/>
    </source>
</evidence>
<dbReference type="Proteomes" id="UP000462885">
    <property type="component" value="Unassembled WGS sequence"/>
</dbReference>
<evidence type="ECO:0000313" key="16">
    <source>
        <dbReference type="Proteomes" id="UP000524321"/>
    </source>
</evidence>
<evidence type="ECO:0000259" key="4">
    <source>
        <dbReference type="PROSITE" id="PS51898"/>
    </source>
</evidence>
<sequence>MEESKDPCKDITYKVDSQMLRKNVLSPEEVQKLMACHYDNENPTVRQAFIFCLYCGLHLCNVKDLTFKNVDYANRLLKFEQSKAKGHSASSGVVIPLNDGLLSIIGEAPTDKNCLIFDLSTYESCYKSVKRWVKRAGIDKHMSWHCARHSFAVNILNNGTNIKTIASLLGHSGLKHTEKYTRAVDKLKEEAINSLSELKF</sequence>
<dbReference type="EMBL" id="WDBZ01000084">
    <property type="protein sequence ID" value="KAB6445153.1"/>
    <property type="molecule type" value="Genomic_DNA"/>
</dbReference>
<dbReference type="Proteomes" id="UP000524321">
    <property type="component" value="Unassembled WGS sequence"/>
</dbReference>
<dbReference type="PROSITE" id="PS51898">
    <property type="entry name" value="TYR_RECOMBINASE"/>
    <property type="match status" value="1"/>
</dbReference>
<evidence type="ECO:0000313" key="7">
    <source>
        <dbReference type="EMBL" id="KAB6474305.1"/>
    </source>
</evidence>
<reference evidence="9 16" key="4">
    <citation type="submission" date="2020-04" db="EMBL/GenBank/DDBJ databases">
        <authorList>
            <person name="Pieper L."/>
        </authorList>
    </citation>
    <scope>NUCLEOTIDE SEQUENCE [LARGE SCALE GENOMIC DNA]</scope>
    <source>
        <strain evidence="9 16">B33</strain>
    </source>
</reference>
<dbReference type="InterPro" id="IPR013762">
    <property type="entry name" value="Integrase-like_cat_sf"/>
</dbReference>
<dbReference type="InterPro" id="IPR002104">
    <property type="entry name" value="Integrase_catalytic"/>
</dbReference>
<dbReference type="CDD" id="cd01185">
    <property type="entry name" value="INTN1_C_like"/>
    <property type="match status" value="1"/>
</dbReference>
<dbReference type="Proteomes" id="UP000468344">
    <property type="component" value="Unassembled WGS sequence"/>
</dbReference>
<dbReference type="Proteomes" id="UP000483142">
    <property type="component" value="Unassembled WGS sequence"/>
</dbReference>
<dbReference type="GO" id="GO:0003677">
    <property type="term" value="F:DNA binding"/>
    <property type="evidence" value="ECO:0007669"/>
    <property type="project" value="UniProtKB-KW"/>
</dbReference>
<dbReference type="Proteomes" id="UP000469427">
    <property type="component" value="Unassembled WGS sequence"/>
</dbReference>